<evidence type="ECO:0000256" key="2">
    <source>
        <dbReference type="SAM" id="SignalP"/>
    </source>
</evidence>
<dbReference type="Gene3D" id="1.25.40.10">
    <property type="entry name" value="Tetratricopeptide repeat domain"/>
    <property type="match status" value="2"/>
</dbReference>
<feature type="region of interest" description="Disordered" evidence="1">
    <location>
        <begin position="686"/>
        <end position="736"/>
    </location>
</feature>
<reference evidence="3 4" key="1">
    <citation type="submission" date="2019-02" db="EMBL/GenBank/DDBJ databases">
        <title>Deep-cultivation of Planctomycetes and their phenomic and genomic characterization uncovers novel biology.</title>
        <authorList>
            <person name="Wiegand S."/>
            <person name="Jogler M."/>
            <person name="Boedeker C."/>
            <person name="Pinto D."/>
            <person name="Vollmers J."/>
            <person name="Rivas-Marin E."/>
            <person name="Kohn T."/>
            <person name="Peeters S.H."/>
            <person name="Heuer A."/>
            <person name="Rast P."/>
            <person name="Oberbeckmann S."/>
            <person name="Bunk B."/>
            <person name="Jeske O."/>
            <person name="Meyerdierks A."/>
            <person name="Storesund J.E."/>
            <person name="Kallscheuer N."/>
            <person name="Luecker S."/>
            <person name="Lage O.M."/>
            <person name="Pohl T."/>
            <person name="Merkel B.J."/>
            <person name="Hornburger P."/>
            <person name="Mueller R.-W."/>
            <person name="Bruemmer F."/>
            <person name="Labrenz M."/>
            <person name="Spormann A.M."/>
            <person name="Op den Camp H."/>
            <person name="Overmann J."/>
            <person name="Amann R."/>
            <person name="Jetten M.S.M."/>
            <person name="Mascher T."/>
            <person name="Medema M.H."/>
            <person name="Devos D.P."/>
            <person name="Kaster A.-K."/>
            <person name="Ovreas L."/>
            <person name="Rohde M."/>
            <person name="Galperin M.Y."/>
            <person name="Jogler C."/>
        </authorList>
    </citation>
    <scope>NUCLEOTIDE SEQUENCE [LARGE SCALE GENOMIC DNA]</scope>
    <source>
        <strain evidence="3 4">HG15A2</strain>
    </source>
</reference>
<evidence type="ECO:0000313" key="4">
    <source>
        <dbReference type="Proteomes" id="UP000319852"/>
    </source>
</evidence>
<feature type="compositionally biased region" description="Low complexity" evidence="1">
    <location>
        <begin position="709"/>
        <end position="724"/>
    </location>
</feature>
<keyword evidence="2" id="KW-0732">Signal</keyword>
<protein>
    <recommendedName>
        <fullName evidence="5">Tetratricopeptide repeat protein</fullName>
    </recommendedName>
</protein>
<gene>
    <name evidence="3" type="ORF">HG15A2_47400</name>
</gene>
<evidence type="ECO:0000256" key="1">
    <source>
        <dbReference type="SAM" id="MobiDB-lite"/>
    </source>
</evidence>
<accession>A0A517N333</accession>
<dbReference type="RefSeq" id="WP_145063554.1">
    <property type="nucleotide sequence ID" value="NZ_CP036263.1"/>
</dbReference>
<dbReference type="OrthoDB" id="225570at2"/>
<dbReference type="KEGG" id="amob:HG15A2_47400"/>
<dbReference type="EMBL" id="CP036263">
    <property type="protein sequence ID" value="QDT01398.1"/>
    <property type="molecule type" value="Genomic_DNA"/>
</dbReference>
<dbReference type="AlphaFoldDB" id="A0A517N333"/>
<organism evidence="3 4">
    <name type="scientific">Adhaeretor mobilis</name>
    <dbReference type="NCBI Taxonomy" id="1930276"/>
    <lineage>
        <taxon>Bacteria</taxon>
        <taxon>Pseudomonadati</taxon>
        <taxon>Planctomycetota</taxon>
        <taxon>Planctomycetia</taxon>
        <taxon>Pirellulales</taxon>
        <taxon>Lacipirellulaceae</taxon>
        <taxon>Adhaeretor</taxon>
    </lineage>
</organism>
<evidence type="ECO:0008006" key="5">
    <source>
        <dbReference type="Google" id="ProtNLM"/>
    </source>
</evidence>
<dbReference type="Proteomes" id="UP000319852">
    <property type="component" value="Chromosome"/>
</dbReference>
<feature type="chain" id="PRO_5021866930" description="Tetratricopeptide repeat protein" evidence="2">
    <location>
        <begin position="28"/>
        <end position="736"/>
    </location>
</feature>
<dbReference type="InterPro" id="IPR011990">
    <property type="entry name" value="TPR-like_helical_dom_sf"/>
</dbReference>
<feature type="region of interest" description="Disordered" evidence="1">
    <location>
        <begin position="114"/>
        <end position="140"/>
    </location>
</feature>
<name>A0A517N333_9BACT</name>
<evidence type="ECO:0000313" key="3">
    <source>
        <dbReference type="EMBL" id="QDT01398.1"/>
    </source>
</evidence>
<feature type="signal peptide" evidence="2">
    <location>
        <begin position="1"/>
        <end position="27"/>
    </location>
</feature>
<proteinExistence type="predicted"/>
<sequence length="736" mass="79126" precursor="true">MVGKSLLIALRGSLAIAVVGSPTLAWADGVDCDTQKNQKSVVIKAGEALDRIAKAEKTQLQTTTAEGTEAALQPIANVSDYEPDLADEPVQATAVASDSPVAEPNEVEEVTIDDTASANESNEEVAIESGEPQPSSFFGATPGTTTRVQLVEEWGSPVDDDTTSDVLAYELKGFPRVTVRLQDDVVVKIQVQLAEPFVANSLMERLQLNEFDSYTRTNELGDVTETVIPERGVTLSHELATDGTSINADGEHLVHGLAIQTLSGSQFLQRAQQRPARDFDARIADLETALTYDGNLTVAKYELSRIGLELGRPVLASELIEEALESDTQSPESNSPEFKLQRARCLTATAKYRDAVATCQEILESTDTSKLIRAQTLHQMGLLSSLGSKTIAKQTVPLHNKAIELADQLATSPDAGTATAAGELLVDAHLAIAKAIAAGEWQDQEKTVAQWITRASGLAEEQIERSATNLPLRLQVTVNALAAGAKLNPPIDPKLWVAEAEDTAAKLNALSGDVTAAAQTQWQLGLAYYYATDIQHRRGKSASALRYGDLAQSQLVELAETRSECPDTDFLIGRTYFQIGAVHAVHRGDHETACEYYDNAGPLLMNSAPVTPLASPGRHGDALVSMGVSYWNVGQRDLAYEYTENGVDLVTQGISEGLLTADAAAVAQGNLAAMDRALGKVRAEDFEPITPTAPQREAQTQIARKTNSRTRTNSSRTTSNGNSSQQRVARRNSQRR</sequence>
<dbReference type="SUPFAM" id="SSF48452">
    <property type="entry name" value="TPR-like"/>
    <property type="match status" value="1"/>
</dbReference>
<keyword evidence="4" id="KW-1185">Reference proteome</keyword>